<evidence type="ECO:0000259" key="3">
    <source>
        <dbReference type="Pfam" id="PF21307"/>
    </source>
</evidence>
<dbReference type="PROSITE" id="PS51318">
    <property type="entry name" value="TAT"/>
    <property type="match status" value="1"/>
</dbReference>
<name>A0A516RI46_STRST</name>
<evidence type="ECO:0000259" key="4">
    <source>
        <dbReference type="Pfam" id="PF22124"/>
    </source>
</evidence>
<keyword evidence="2" id="KW-0732">Signal</keyword>
<dbReference type="Pfam" id="PF22124">
    <property type="entry name" value="Glyco_hydro_95_cat"/>
    <property type="match status" value="1"/>
</dbReference>
<organism evidence="5 6">
    <name type="scientific">Streptomyces spectabilis</name>
    <dbReference type="NCBI Taxonomy" id="68270"/>
    <lineage>
        <taxon>Bacteria</taxon>
        <taxon>Bacillati</taxon>
        <taxon>Actinomycetota</taxon>
        <taxon>Actinomycetes</taxon>
        <taxon>Kitasatosporales</taxon>
        <taxon>Streptomycetaceae</taxon>
        <taxon>Streptomyces</taxon>
    </lineage>
</organism>
<dbReference type="GO" id="GO:0005975">
    <property type="term" value="P:carbohydrate metabolic process"/>
    <property type="evidence" value="ECO:0007669"/>
    <property type="project" value="InterPro"/>
</dbReference>
<dbReference type="Proteomes" id="UP000316806">
    <property type="component" value="Chromosome"/>
</dbReference>
<dbReference type="RefSeq" id="WP_144322533.1">
    <property type="nucleotide sequence ID" value="NZ_CP040916.1"/>
</dbReference>
<sequence length="747" mass="82992">MTPISRRAFVAGASGALVAAGSPVAWAAPAGAPRADAHGALLRDAAMVWKRLPRGWQEGPFLGNGFLAAHVYAEPGEGNVLRFMVNHSHVQDQRGQWEAAIGYSRLGVGFLTLTFAGTVTGVDWRLDLDDAELAGTVTTTRGSVALSALILSHEDVLLVSTEPSAGEEAAAWGFTALPSRTTRTVRVPPDYTANPDPAIGPGHVEQPLHAGGGYTTAWRERRSGTRRLLAATIAYGHPDSTGRQRALRTVEKALDGSAEAAVARHRSWWHAFHRRSFVSVPDKKLQRFYWIQLYKLACATRADGPVTPVFGPWFPERGNNWTSIWWNTNVQVTYPLADTSNHRELDAVTPTFARDHANLETNIRPELRDGETYALCHPGDWRLRSGPRYVGVPGVSPNDHTGNLVWALHNAWVSYRHHMDDDVLRHVIRPVLAKAVRYYARHLTEGSDGRLHLPETRSPEYADAADCTYDLSLLRWGVTALLDSVRRLRLRDPDEKRWRDIRDRLVPYHRDQNGVMIGAGVPLSESHRHFSHLLWLHPLQEGLDRRSFDHWAGRQDRWHGYSYAAAASMETLFGEPERALRHLRFFVDGNVTDNCALTPNTMYREGSNFALESPVAAARSLLDMLTQSHGGVVKVFPAVSDAWRDASLQQVRAQGAFLVDASRRAGRTEWVRVRSEAGEPLRLRHGIAGEIDVRDERGRDLPYRGSDVIDVPLRRGQTALVTPKGGRPALRPRDVPGNATEPAWGLP</sequence>
<feature type="domain" description="Glycosyl hydrolase family 95 catalytic" evidence="4">
    <location>
        <begin position="282"/>
        <end position="625"/>
    </location>
</feature>
<feature type="region of interest" description="Disordered" evidence="1">
    <location>
        <begin position="722"/>
        <end position="747"/>
    </location>
</feature>
<dbReference type="InterPro" id="IPR006311">
    <property type="entry name" value="TAT_signal"/>
</dbReference>
<feature type="domain" description="Alpha fucosidase A-like C-terminal" evidence="3">
    <location>
        <begin position="627"/>
        <end position="692"/>
    </location>
</feature>
<dbReference type="GO" id="GO:0004560">
    <property type="term" value="F:alpha-L-fucosidase activity"/>
    <property type="evidence" value="ECO:0007669"/>
    <property type="project" value="TreeGrafter"/>
</dbReference>
<evidence type="ECO:0000256" key="1">
    <source>
        <dbReference type="SAM" id="MobiDB-lite"/>
    </source>
</evidence>
<accession>A0A516RI46</accession>
<evidence type="ECO:0000313" key="5">
    <source>
        <dbReference type="EMBL" id="QDQ15330.1"/>
    </source>
</evidence>
<dbReference type="InterPro" id="IPR012341">
    <property type="entry name" value="6hp_glycosidase-like_sf"/>
</dbReference>
<dbReference type="PANTHER" id="PTHR31084:SF0">
    <property type="entry name" value="ALPHA-L-FUCOSIDASE 2"/>
    <property type="match status" value="1"/>
</dbReference>
<dbReference type="Pfam" id="PF21307">
    <property type="entry name" value="Glyco_hydro_95_C"/>
    <property type="match status" value="1"/>
</dbReference>
<feature type="chain" id="PRO_5022114317" description="Tat pathway signal sequence domain protein" evidence="2">
    <location>
        <begin position="28"/>
        <end position="747"/>
    </location>
</feature>
<dbReference type="InterPro" id="IPR049053">
    <property type="entry name" value="AFCA-like_C"/>
</dbReference>
<feature type="signal peptide" evidence="2">
    <location>
        <begin position="1"/>
        <end position="27"/>
    </location>
</feature>
<dbReference type="EMBL" id="CP040916">
    <property type="protein sequence ID" value="QDQ15330.1"/>
    <property type="molecule type" value="Genomic_DNA"/>
</dbReference>
<evidence type="ECO:0000313" key="6">
    <source>
        <dbReference type="Proteomes" id="UP000316806"/>
    </source>
</evidence>
<dbReference type="SUPFAM" id="SSF48208">
    <property type="entry name" value="Six-hairpin glycosidases"/>
    <property type="match status" value="1"/>
</dbReference>
<dbReference type="InterPro" id="IPR008928">
    <property type="entry name" value="6-hairpin_glycosidase_sf"/>
</dbReference>
<reference evidence="5 6" key="1">
    <citation type="journal article" date="2019" name="J. Ind. Microbiol. Biotechnol.">
        <title>The complete genomic sequence of Streptomyces spectabilis NRRL-2792 and identification of secondary metabolite biosynthetic gene clusters.</title>
        <authorList>
            <person name="Sinha A."/>
            <person name="Phillips-Salemka S."/>
            <person name="Niraula T.A."/>
            <person name="Short K.A."/>
            <person name="Niraula N.P."/>
        </authorList>
    </citation>
    <scope>NUCLEOTIDE SEQUENCE [LARGE SCALE GENOMIC DNA]</scope>
    <source>
        <strain evidence="5 6">NRRL 2792</strain>
    </source>
</reference>
<dbReference type="PANTHER" id="PTHR31084">
    <property type="entry name" value="ALPHA-L-FUCOSIDASE 2"/>
    <property type="match status" value="1"/>
</dbReference>
<gene>
    <name evidence="5" type="ORF">FH965_36175</name>
</gene>
<dbReference type="AlphaFoldDB" id="A0A516RI46"/>
<dbReference type="Gene3D" id="1.50.10.10">
    <property type="match status" value="1"/>
</dbReference>
<evidence type="ECO:0000256" key="2">
    <source>
        <dbReference type="SAM" id="SignalP"/>
    </source>
</evidence>
<dbReference type="InterPro" id="IPR054363">
    <property type="entry name" value="GH95_cat"/>
</dbReference>
<protein>
    <recommendedName>
        <fullName evidence="7">Tat pathway signal sequence domain protein</fullName>
    </recommendedName>
</protein>
<evidence type="ECO:0008006" key="7">
    <source>
        <dbReference type="Google" id="ProtNLM"/>
    </source>
</evidence>
<proteinExistence type="predicted"/>